<dbReference type="InterPro" id="IPR000718">
    <property type="entry name" value="Peptidase_M13"/>
</dbReference>
<dbReference type="InterPro" id="IPR018497">
    <property type="entry name" value="Peptidase_M13_C"/>
</dbReference>
<dbReference type="Pfam" id="PF01431">
    <property type="entry name" value="Peptidase_M13"/>
    <property type="match status" value="1"/>
</dbReference>
<keyword evidence="3" id="KW-0645">Protease</keyword>
<dbReference type="EMBL" id="DS894402">
    <property type="protein sequence ID" value="EEC15831.1"/>
    <property type="molecule type" value="Genomic_DNA"/>
</dbReference>
<reference evidence="10 12" key="1">
    <citation type="submission" date="2008-03" db="EMBL/GenBank/DDBJ databases">
        <title>Annotation of Ixodes scapularis.</title>
        <authorList>
            <consortium name="Ixodes scapularis Genome Project Consortium"/>
            <person name="Caler E."/>
            <person name="Hannick L.I."/>
            <person name="Bidwell S."/>
            <person name="Joardar V."/>
            <person name="Thiagarajan M."/>
            <person name="Amedeo P."/>
            <person name="Galinsky K.J."/>
            <person name="Schobel S."/>
            <person name="Inman J."/>
            <person name="Hostetler J."/>
            <person name="Miller J."/>
            <person name="Hammond M."/>
            <person name="Megy K."/>
            <person name="Lawson D."/>
            <person name="Kodira C."/>
            <person name="Sutton G."/>
            <person name="Meyer J."/>
            <person name="Hill C.A."/>
            <person name="Birren B."/>
            <person name="Nene V."/>
            <person name="Collins F."/>
            <person name="Alarcon-Chaidez F."/>
            <person name="Wikel S."/>
            <person name="Strausberg R."/>
        </authorList>
    </citation>
    <scope>NUCLEOTIDE SEQUENCE [LARGE SCALE GENOMIC DNA]</scope>
    <source>
        <strain evidence="12">Wikel</strain>
        <strain evidence="10">Wikel colony</strain>
    </source>
</reference>
<dbReference type="GO" id="GO:0046872">
    <property type="term" value="F:metal ion binding"/>
    <property type="evidence" value="ECO:0007669"/>
    <property type="project" value="UniProtKB-KW"/>
</dbReference>
<dbReference type="GO" id="GO:0004222">
    <property type="term" value="F:metalloendopeptidase activity"/>
    <property type="evidence" value="ECO:0007669"/>
    <property type="project" value="UniProtKB-EC"/>
</dbReference>
<dbReference type="VEuPathDB" id="VectorBase:ISCI012068"/>
<dbReference type="VEuPathDB" id="VectorBase:ISCP_027207"/>
<organism>
    <name type="scientific">Ixodes scapularis</name>
    <name type="common">Black-legged tick</name>
    <name type="synonym">Deer tick</name>
    <dbReference type="NCBI Taxonomy" id="6945"/>
    <lineage>
        <taxon>Eukaryota</taxon>
        <taxon>Metazoa</taxon>
        <taxon>Ecdysozoa</taxon>
        <taxon>Arthropoda</taxon>
        <taxon>Chelicerata</taxon>
        <taxon>Arachnida</taxon>
        <taxon>Acari</taxon>
        <taxon>Parasitiformes</taxon>
        <taxon>Ixodida</taxon>
        <taxon>Ixodoidea</taxon>
        <taxon>Ixodidae</taxon>
        <taxon>Ixodinae</taxon>
        <taxon>Ixodes</taxon>
    </lineage>
</organism>
<comment type="cofactor">
    <cofactor evidence="1">
        <name>Zn(2+)</name>
        <dbReference type="ChEBI" id="CHEBI:29105"/>
    </cofactor>
</comment>
<proteinExistence type="inferred from homology"/>
<evidence type="ECO:0000256" key="5">
    <source>
        <dbReference type="ARBA" id="ARBA00022801"/>
    </source>
</evidence>
<dbReference type="EC" id="3.4.24.71" evidence="10"/>
<dbReference type="Proteomes" id="UP000001555">
    <property type="component" value="Unassembled WGS sequence"/>
</dbReference>
<dbReference type="InterPro" id="IPR008753">
    <property type="entry name" value="Peptidase_M13_N"/>
</dbReference>
<evidence type="ECO:0000256" key="1">
    <source>
        <dbReference type="ARBA" id="ARBA00001947"/>
    </source>
</evidence>
<evidence type="ECO:0000259" key="8">
    <source>
        <dbReference type="Pfam" id="PF01431"/>
    </source>
</evidence>
<dbReference type="Gene3D" id="3.40.390.10">
    <property type="entry name" value="Collagenase (Catalytic Domain)"/>
    <property type="match status" value="1"/>
</dbReference>
<keyword evidence="12" id="KW-1185">Reference proteome</keyword>
<dbReference type="OrthoDB" id="6475849at2759"/>
<dbReference type="CDD" id="cd08662">
    <property type="entry name" value="M13"/>
    <property type="match status" value="1"/>
</dbReference>
<dbReference type="EMBL" id="ABJB011118451">
    <property type="status" value="NOT_ANNOTATED_CDS"/>
    <property type="molecule type" value="Genomic_DNA"/>
</dbReference>
<dbReference type="PRINTS" id="PR00786">
    <property type="entry name" value="NEPRILYSIN"/>
</dbReference>
<evidence type="ECO:0000256" key="2">
    <source>
        <dbReference type="ARBA" id="ARBA00007357"/>
    </source>
</evidence>
<dbReference type="EMBL" id="ABJB010532426">
    <property type="status" value="NOT_ANNOTATED_CDS"/>
    <property type="molecule type" value="Genomic_DNA"/>
</dbReference>
<keyword evidence="7" id="KW-0482">Metalloprotease</keyword>
<evidence type="ECO:0000256" key="6">
    <source>
        <dbReference type="ARBA" id="ARBA00022833"/>
    </source>
</evidence>
<dbReference type="EMBL" id="ABJB010206161">
    <property type="status" value="NOT_ANNOTATED_CDS"/>
    <property type="molecule type" value="Genomic_DNA"/>
</dbReference>
<dbReference type="HOGENOM" id="CLU_006187_1_0_1"/>
<keyword evidence="5 10" id="KW-0378">Hydrolase</keyword>
<keyword evidence="6" id="KW-0862">Zinc</keyword>
<sequence>NVYNFIVWRFIIGTGRIASRKLDDLMFEFLSVYQGYKKPWKVWKKCVSRVSELLTFAVGRLYIDFKFSVAAKSSIDHLVDAVNDTMVHILKEIKWMDDATRHEALRKLRKMSRKIAYPERIRNDTYLNEFYSKVPVIQENSSFVKFFCRVSQIDNIYTLQSLREPYNSSEEWGNGPALVNAFYSPEDNHIRFPAGILQAPFFEHGVPSYINMGSIGVVIGHELSHAFDDLGSQYDADGLLNNWWTPETRKQFLKHADCFVQQYGNISLDGGKLQFVYVNLKTRRTIELANAFRNYSNALQRLHMNHVKLPGLENFTSEQLFFISNAIIFCVNMRPEALKDQVLYDPHSPYKYRVNIPMSNVKEFSKAFGCKPSSHIHNKKKCTMW</sequence>
<dbReference type="InterPro" id="IPR024079">
    <property type="entry name" value="MetalloPept_cat_dom_sf"/>
</dbReference>
<accession>B7QAF9</accession>
<dbReference type="EMBL" id="ABJB010785139">
    <property type="status" value="NOT_ANNOTATED_CDS"/>
    <property type="molecule type" value="Genomic_DNA"/>
</dbReference>
<evidence type="ECO:0000313" key="10">
    <source>
        <dbReference type="EMBL" id="EEC15831.1"/>
    </source>
</evidence>
<name>B7QAF9_IXOSC</name>
<dbReference type="GO" id="GO:0006508">
    <property type="term" value="P:proteolysis"/>
    <property type="evidence" value="ECO:0007669"/>
    <property type="project" value="UniProtKB-KW"/>
</dbReference>
<evidence type="ECO:0000256" key="3">
    <source>
        <dbReference type="ARBA" id="ARBA00022670"/>
    </source>
</evidence>
<feature type="non-terminal residue" evidence="10">
    <location>
        <position position="1"/>
    </location>
</feature>
<feature type="domain" description="Peptidase M13 N-terminal" evidence="9">
    <location>
        <begin position="3"/>
        <end position="118"/>
    </location>
</feature>
<dbReference type="Pfam" id="PF05649">
    <property type="entry name" value="Peptidase_M13_N"/>
    <property type="match status" value="1"/>
</dbReference>
<comment type="similarity">
    <text evidence="2">Belongs to the peptidase M13 family.</text>
</comment>
<reference evidence="11" key="2">
    <citation type="submission" date="2020-05" db="UniProtKB">
        <authorList>
            <consortium name="EnsemblMetazoa"/>
        </authorList>
    </citation>
    <scope>IDENTIFICATION</scope>
    <source>
        <strain evidence="11">wikel</strain>
    </source>
</reference>
<dbReference type="PANTHER" id="PTHR11733:SF167">
    <property type="entry name" value="FI17812P1-RELATED"/>
    <property type="match status" value="1"/>
</dbReference>
<protein>
    <submittedName>
        <fullName evidence="10 11">Neprilysin, putative</fullName>
        <ecNumber evidence="10">3.4.24.71</ecNumber>
    </submittedName>
</protein>
<evidence type="ECO:0000313" key="12">
    <source>
        <dbReference type="Proteomes" id="UP000001555"/>
    </source>
</evidence>
<dbReference type="VEuPathDB" id="VectorBase:ISCW012068"/>
<feature type="domain" description="Peptidase M13 C-terminal" evidence="8">
    <location>
        <begin position="180"/>
        <end position="383"/>
    </location>
</feature>
<dbReference type="PROSITE" id="PS51885">
    <property type="entry name" value="NEPRILYSIN"/>
    <property type="match status" value="1"/>
</dbReference>
<evidence type="ECO:0000313" key="11">
    <source>
        <dbReference type="EnsemblMetazoa" id="ISCW012068-PA"/>
    </source>
</evidence>
<keyword evidence="4" id="KW-0479">Metal-binding</keyword>
<dbReference type="AlphaFoldDB" id="B7QAF9"/>
<dbReference type="PANTHER" id="PTHR11733">
    <property type="entry name" value="ZINC METALLOPROTEASE FAMILY M13 NEPRILYSIN-RELATED"/>
    <property type="match status" value="1"/>
</dbReference>
<dbReference type="EnsemblMetazoa" id="ISCW012068-RA">
    <property type="protein sequence ID" value="ISCW012068-PA"/>
    <property type="gene ID" value="ISCW012068"/>
</dbReference>
<evidence type="ECO:0000259" key="9">
    <source>
        <dbReference type="Pfam" id="PF05649"/>
    </source>
</evidence>
<dbReference type="EMBL" id="ABJB010227198">
    <property type="status" value="NOT_ANNOTATED_CDS"/>
    <property type="molecule type" value="Genomic_DNA"/>
</dbReference>
<dbReference type="SUPFAM" id="SSF55486">
    <property type="entry name" value="Metalloproteases ('zincins'), catalytic domain"/>
    <property type="match status" value="1"/>
</dbReference>
<evidence type="ECO:0000256" key="4">
    <source>
        <dbReference type="ARBA" id="ARBA00022723"/>
    </source>
</evidence>
<dbReference type="PaxDb" id="6945-B7QAF9"/>
<evidence type="ECO:0000256" key="7">
    <source>
        <dbReference type="ARBA" id="ARBA00023049"/>
    </source>
</evidence>
<gene>
    <name evidence="10" type="ORF">IscW_ISCW012068</name>
</gene>